<proteinExistence type="predicted"/>
<dbReference type="PROSITE" id="PS51318">
    <property type="entry name" value="TAT"/>
    <property type="match status" value="1"/>
</dbReference>
<dbReference type="PATRIC" id="fig|699431.3.peg.1403"/>
<dbReference type="STRING" id="699431.SY89_01372"/>
<dbReference type="Pfam" id="PF24152">
    <property type="entry name" value="DUF7405"/>
    <property type="match status" value="1"/>
</dbReference>
<gene>
    <name evidence="1" type="ORF">SY89_01372</name>
</gene>
<dbReference type="AlphaFoldDB" id="A0A0P7FUY2"/>
<dbReference type="EMBL" id="LGUC01000001">
    <property type="protein sequence ID" value="KPN30636.1"/>
    <property type="molecule type" value="Genomic_DNA"/>
</dbReference>
<dbReference type="RefSeq" id="WP_054583551.1">
    <property type="nucleotide sequence ID" value="NZ_LGUC01000001.1"/>
</dbReference>
<sequence length="436" mass="47079">MSDSPGIDRRAFVKSAVAIGGAAALSACLDRGPSIDVPRGPEEPSATFPERQHAWNAALPTTDAGNNHHPRHRVLLALDYGDGTPTDAERETVEAALAGVERAYERSAAGLLLTISYSPYYFDRFDDDLPESVDLPEPTALSSFEDPDADAVDAIVHLASDHGEVVMGAEEALKGELGELNGVSQPEAALTDVFSLAERRTGFVGDGLPAENQDVDGVPDDDPVPEDAPLYMGFESAFDGNQPTEDRVTIQQGPFAGGTTQQLSTLTLNLTQWYEQDTRDQRVSKMFCPHHAQNDVVEGAGGNLGSDTRMDDCGDPMETARREGVVGHSQKMVDVREDDTPIILRRDFDSTDRDHAGLHFLSLQRTITDFVTTREAMNGDQIDSDSAVGQRTNNGILQYINTVRRGNFLVPPRSLRALPPADPRATAAENAEVANA</sequence>
<evidence type="ECO:0000313" key="2">
    <source>
        <dbReference type="Proteomes" id="UP000050535"/>
    </source>
</evidence>
<dbReference type="InterPro" id="IPR011008">
    <property type="entry name" value="Dimeric_a/b-barrel"/>
</dbReference>
<evidence type="ECO:0000313" key="1">
    <source>
        <dbReference type="EMBL" id="KPN30636.1"/>
    </source>
</evidence>
<dbReference type="InterPro" id="IPR055828">
    <property type="entry name" value="DUF7405"/>
</dbReference>
<organism evidence="1 2">
    <name type="scientific">Halolamina pelagica</name>
    <dbReference type="NCBI Taxonomy" id="699431"/>
    <lineage>
        <taxon>Archaea</taxon>
        <taxon>Methanobacteriati</taxon>
        <taxon>Methanobacteriota</taxon>
        <taxon>Stenosarchaea group</taxon>
        <taxon>Halobacteria</taxon>
        <taxon>Halobacteriales</taxon>
        <taxon>Haloferacaceae</taxon>
    </lineage>
</organism>
<keyword evidence="2" id="KW-1185">Reference proteome</keyword>
<dbReference type="SUPFAM" id="SSF54909">
    <property type="entry name" value="Dimeric alpha+beta barrel"/>
    <property type="match status" value="1"/>
</dbReference>
<dbReference type="OrthoDB" id="212084at2157"/>
<dbReference type="Proteomes" id="UP000050535">
    <property type="component" value="Unassembled WGS sequence"/>
</dbReference>
<comment type="caution">
    <text evidence="1">The sequence shown here is derived from an EMBL/GenBank/DDBJ whole genome shotgun (WGS) entry which is preliminary data.</text>
</comment>
<evidence type="ECO:0008006" key="3">
    <source>
        <dbReference type="Google" id="ProtNLM"/>
    </source>
</evidence>
<protein>
    <recommendedName>
        <fullName evidence="3">Deferrochelatase/peroxidase EfeB</fullName>
    </recommendedName>
</protein>
<name>A0A0P7FUY2_9EURY</name>
<accession>A0A0P7FUY2</accession>
<dbReference type="InterPro" id="IPR006311">
    <property type="entry name" value="TAT_signal"/>
</dbReference>
<reference evidence="2" key="1">
    <citation type="submission" date="2013-11" db="EMBL/GenBank/DDBJ databases">
        <authorList>
            <person name="Hoang H.T."/>
            <person name="Killian M.L."/>
            <person name="Madson D.M."/>
            <person name="Arruda P.H.E."/>
            <person name="Sun D."/>
            <person name="Schwartz K.J."/>
            <person name="Yoon K."/>
        </authorList>
    </citation>
    <scope>NUCLEOTIDE SEQUENCE [LARGE SCALE GENOMIC DNA]</scope>
    <source>
        <strain evidence="2">CDK2</strain>
    </source>
</reference>